<dbReference type="AlphaFoldDB" id="A0AAI8VSN0"/>
<proteinExistence type="predicted"/>
<sequence>MWMSGTVDVYIRVEEDLEKHNSPDSQINLIYYKHHYLQQHHHHIFLQLHTLTMYASTAVASFLVLAGLSVAAPVTDSSSNAAAAVEKRFAGGWCTLHIREVAHYNTGHKATITIYDANQFQMYTDEQSNSDGKVIIFKSQNLPKELDVSINFGSDNKKDEASFVYGDTTFGSGEAKSSNAHCKVGQWDIANTFSDKETLDMDCGFTC</sequence>
<keyword evidence="1" id="KW-0472">Membrane</keyword>
<evidence type="ECO:0000256" key="1">
    <source>
        <dbReference type="SAM" id="Phobius"/>
    </source>
</evidence>
<feature type="transmembrane region" description="Helical" evidence="1">
    <location>
        <begin position="51"/>
        <end position="72"/>
    </location>
</feature>
<dbReference type="Proteomes" id="UP001295740">
    <property type="component" value="Unassembled WGS sequence"/>
</dbReference>
<keyword evidence="3" id="KW-1185">Reference proteome</keyword>
<keyword evidence="1" id="KW-0812">Transmembrane</keyword>
<dbReference type="EMBL" id="CAUWAG010000014">
    <property type="protein sequence ID" value="CAJ2510313.1"/>
    <property type="molecule type" value="Genomic_DNA"/>
</dbReference>
<accession>A0AAI8VSN0</accession>
<gene>
    <name evidence="2" type="ORF">KHLLAP_LOCUS10781</name>
</gene>
<evidence type="ECO:0000313" key="2">
    <source>
        <dbReference type="EMBL" id="CAJ2510313.1"/>
    </source>
</evidence>
<comment type="caution">
    <text evidence="2">The sequence shown here is derived from an EMBL/GenBank/DDBJ whole genome shotgun (WGS) entry which is preliminary data.</text>
</comment>
<keyword evidence="1" id="KW-1133">Transmembrane helix</keyword>
<protein>
    <submittedName>
        <fullName evidence="2">Uu.00g050160.m01.CDS01</fullName>
    </submittedName>
</protein>
<reference evidence="2" key="1">
    <citation type="submission" date="2023-10" db="EMBL/GenBank/DDBJ databases">
        <authorList>
            <person name="Hackl T."/>
        </authorList>
    </citation>
    <scope>NUCLEOTIDE SEQUENCE</scope>
</reference>
<evidence type="ECO:0000313" key="3">
    <source>
        <dbReference type="Proteomes" id="UP001295740"/>
    </source>
</evidence>
<organism evidence="2 3">
    <name type="scientific">Anthostomella pinea</name>
    <dbReference type="NCBI Taxonomy" id="933095"/>
    <lineage>
        <taxon>Eukaryota</taxon>
        <taxon>Fungi</taxon>
        <taxon>Dikarya</taxon>
        <taxon>Ascomycota</taxon>
        <taxon>Pezizomycotina</taxon>
        <taxon>Sordariomycetes</taxon>
        <taxon>Xylariomycetidae</taxon>
        <taxon>Xylariales</taxon>
        <taxon>Xylariaceae</taxon>
        <taxon>Anthostomella</taxon>
    </lineage>
</organism>
<name>A0AAI8VSN0_9PEZI</name>